<dbReference type="InterPro" id="IPR010432">
    <property type="entry name" value="RDD"/>
</dbReference>
<evidence type="ECO:0000256" key="3">
    <source>
        <dbReference type="ARBA" id="ARBA00022553"/>
    </source>
</evidence>
<feature type="compositionally biased region" description="Low complexity" evidence="7">
    <location>
        <begin position="12"/>
        <end position="32"/>
    </location>
</feature>
<sequence length="684" mass="67027">MPRPSTPPTPPASTARPPAGGAAALPARRPTTGQTAGASGTWAPTSRPTAAAPGAGAPLPARAAPAARTAGAPPASPPAARTAGAPPASPPAASGSAAPARPAPAAPGAGPAPAARRPAAGPAPAQARTTGADGPAPAPLGAPWQGPAPTGAAASRPAPPAPPAPPREARPAAEPVGPATPPAAAPQGPGEGAGAARRAPVAPPRPADRPQPDAVAAPPSLPPRPDAAPALASPPPPAAPAPPPPGGRAESPAVAPVAPQDVPTIGSRLLAHTVDVLVLLAAFSAGVLVVLVVGDAAAFLTWLLPVVALLGQIAFEGLRGRTLGALMVGLLTLDARTGRVPGWRAAAVRQLVLAAGGLGLLVGTWVVAGSGAWDRTPAQRGWHDKASGTVVRRSAAVRRAAMAAKAAAAASAAPPAQAAAGPAEQVPDAQEPDAREQATHEQVAPAASGPGAGAGPVVGAPGAGPRPAEQPDDDVTVRTPPAGGAAAARPAPDRLIDSPAWLQAAGRTEAARGTGHDAARGTWSPVGGVPASFPPSVAPADEVDDDLVDLEHTRVADPAQLRRRTSALTLLFDTGQRVRVAGRGLVGRKPSAGDGRDILHVVAIDDPSRSVSRVHLEFGPVAAPGSDASTAPAELWVLDRGSTNGTVVVDPDGEARVLPPGARAVVGPGWQVRMGERVIQVDDD</sequence>
<keyword evidence="6 8" id="KW-0472">Membrane</keyword>
<feature type="domain" description="FHA" evidence="9">
    <location>
        <begin position="584"/>
        <end position="648"/>
    </location>
</feature>
<protein>
    <recommendedName>
        <fullName evidence="9">FHA domain-containing protein</fullName>
    </recommendedName>
</protein>
<evidence type="ECO:0000259" key="9">
    <source>
        <dbReference type="PROSITE" id="PS50006"/>
    </source>
</evidence>
<evidence type="ECO:0000313" key="10">
    <source>
        <dbReference type="EMBL" id="GIG31439.1"/>
    </source>
</evidence>
<feature type="compositionally biased region" description="Pro residues" evidence="7">
    <location>
        <begin position="219"/>
        <end position="246"/>
    </location>
</feature>
<keyword evidence="5 8" id="KW-1133">Transmembrane helix</keyword>
<dbReference type="InterPro" id="IPR000253">
    <property type="entry name" value="FHA_dom"/>
</dbReference>
<evidence type="ECO:0000256" key="4">
    <source>
        <dbReference type="ARBA" id="ARBA00022692"/>
    </source>
</evidence>
<evidence type="ECO:0000256" key="7">
    <source>
        <dbReference type="SAM" id="MobiDB-lite"/>
    </source>
</evidence>
<feature type="compositionally biased region" description="Low complexity" evidence="7">
    <location>
        <begin position="457"/>
        <end position="467"/>
    </location>
</feature>
<feature type="compositionally biased region" description="Low complexity" evidence="7">
    <location>
        <begin position="106"/>
        <end position="156"/>
    </location>
</feature>
<keyword evidence="2" id="KW-1003">Cell membrane</keyword>
<comment type="caution">
    <text evidence="10">The sequence shown here is derived from an EMBL/GenBank/DDBJ whole genome shotgun (WGS) entry which is preliminary data.</text>
</comment>
<dbReference type="Gene3D" id="2.60.200.20">
    <property type="match status" value="1"/>
</dbReference>
<accession>A0ABQ4D6U4</accession>
<organism evidence="10 11">
    <name type="scientific">Cellulomonas oligotrophica</name>
    <dbReference type="NCBI Taxonomy" id="931536"/>
    <lineage>
        <taxon>Bacteria</taxon>
        <taxon>Bacillati</taxon>
        <taxon>Actinomycetota</taxon>
        <taxon>Actinomycetes</taxon>
        <taxon>Micrococcales</taxon>
        <taxon>Cellulomonadaceae</taxon>
        <taxon>Cellulomonas</taxon>
    </lineage>
</organism>
<dbReference type="PANTHER" id="PTHR36115">
    <property type="entry name" value="PROLINE-RICH ANTIGEN HOMOLOG-RELATED"/>
    <property type="match status" value="1"/>
</dbReference>
<dbReference type="EMBL" id="BONN01000001">
    <property type="protein sequence ID" value="GIG31439.1"/>
    <property type="molecule type" value="Genomic_DNA"/>
</dbReference>
<feature type="region of interest" description="Disordered" evidence="7">
    <location>
        <begin position="412"/>
        <end position="527"/>
    </location>
</feature>
<dbReference type="PROSITE" id="PS50006">
    <property type="entry name" value="FHA_DOMAIN"/>
    <property type="match status" value="1"/>
</dbReference>
<evidence type="ECO:0000256" key="8">
    <source>
        <dbReference type="SAM" id="Phobius"/>
    </source>
</evidence>
<feature type="compositionally biased region" description="Low complexity" evidence="7">
    <location>
        <begin position="480"/>
        <end position="490"/>
    </location>
</feature>
<dbReference type="Proteomes" id="UP000618382">
    <property type="component" value="Unassembled WGS sequence"/>
</dbReference>
<dbReference type="Pfam" id="PF06271">
    <property type="entry name" value="RDD"/>
    <property type="match status" value="1"/>
</dbReference>
<feature type="compositionally biased region" description="Low complexity" evidence="7">
    <location>
        <begin position="504"/>
        <end position="513"/>
    </location>
</feature>
<comment type="subcellular location">
    <subcellularLocation>
        <location evidence="1">Cell membrane</location>
        <topology evidence="1">Multi-pass membrane protein</topology>
    </subcellularLocation>
</comment>
<evidence type="ECO:0000256" key="2">
    <source>
        <dbReference type="ARBA" id="ARBA00022475"/>
    </source>
</evidence>
<reference evidence="10 11" key="1">
    <citation type="submission" date="2021-01" db="EMBL/GenBank/DDBJ databases">
        <title>Whole genome shotgun sequence of Cellulomonas oligotrophica NBRC 109435.</title>
        <authorList>
            <person name="Komaki H."/>
            <person name="Tamura T."/>
        </authorList>
    </citation>
    <scope>NUCLEOTIDE SEQUENCE [LARGE SCALE GENOMIC DNA]</scope>
    <source>
        <strain evidence="10 11">NBRC 109435</strain>
    </source>
</reference>
<keyword evidence="3" id="KW-0597">Phosphoprotein</keyword>
<feature type="compositionally biased region" description="Low complexity" evidence="7">
    <location>
        <begin position="43"/>
        <end position="100"/>
    </location>
</feature>
<feature type="compositionally biased region" description="Pro residues" evidence="7">
    <location>
        <begin position="1"/>
        <end position="11"/>
    </location>
</feature>
<feature type="transmembrane region" description="Helical" evidence="8">
    <location>
        <begin position="299"/>
        <end position="318"/>
    </location>
</feature>
<keyword evidence="4 8" id="KW-0812">Transmembrane</keyword>
<name>A0ABQ4D6U4_9CELL</name>
<proteinExistence type="predicted"/>
<evidence type="ECO:0000256" key="5">
    <source>
        <dbReference type="ARBA" id="ARBA00022989"/>
    </source>
</evidence>
<dbReference type="InterPro" id="IPR008984">
    <property type="entry name" value="SMAD_FHA_dom_sf"/>
</dbReference>
<evidence type="ECO:0000313" key="11">
    <source>
        <dbReference type="Proteomes" id="UP000618382"/>
    </source>
</evidence>
<dbReference type="InterPro" id="IPR051791">
    <property type="entry name" value="Pra-immunoreactive"/>
</dbReference>
<dbReference type="PANTHER" id="PTHR36115:SF6">
    <property type="entry name" value="PROLINE-RICH ANTIGEN HOMOLOG"/>
    <property type="match status" value="1"/>
</dbReference>
<feature type="compositionally biased region" description="Pro residues" evidence="7">
    <location>
        <begin position="157"/>
        <end position="166"/>
    </location>
</feature>
<feature type="region of interest" description="Disordered" evidence="7">
    <location>
        <begin position="1"/>
        <end position="255"/>
    </location>
</feature>
<dbReference type="SUPFAM" id="SSF49879">
    <property type="entry name" value="SMAD/FHA domain"/>
    <property type="match status" value="1"/>
</dbReference>
<evidence type="ECO:0000256" key="6">
    <source>
        <dbReference type="ARBA" id="ARBA00023136"/>
    </source>
</evidence>
<feature type="transmembrane region" description="Helical" evidence="8">
    <location>
        <begin position="351"/>
        <end position="373"/>
    </location>
</feature>
<feature type="compositionally biased region" description="Low complexity" evidence="7">
    <location>
        <begin position="412"/>
        <end position="423"/>
    </location>
</feature>
<gene>
    <name evidence="10" type="ORF">Col01nite_05980</name>
</gene>
<keyword evidence="11" id="KW-1185">Reference proteome</keyword>
<dbReference type="CDD" id="cd00060">
    <property type="entry name" value="FHA"/>
    <property type="match status" value="1"/>
</dbReference>
<evidence type="ECO:0000256" key="1">
    <source>
        <dbReference type="ARBA" id="ARBA00004651"/>
    </source>
</evidence>